<dbReference type="AlphaFoldDB" id="A0A8H5Z7C5"/>
<name>A0A8H5Z7C5_COCSA</name>
<dbReference type="EMBL" id="WNKQ01000021">
    <property type="protein sequence ID" value="KAF5844943.1"/>
    <property type="molecule type" value="Genomic_DNA"/>
</dbReference>
<organism evidence="2 3">
    <name type="scientific">Cochliobolus sativus</name>
    <name type="common">Common root rot and spot blotch fungus</name>
    <name type="synonym">Bipolaris sorokiniana</name>
    <dbReference type="NCBI Taxonomy" id="45130"/>
    <lineage>
        <taxon>Eukaryota</taxon>
        <taxon>Fungi</taxon>
        <taxon>Dikarya</taxon>
        <taxon>Ascomycota</taxon>
        <taxon>Pezizomycotina</taxon>
        <taxon>Dothideomycetes</taxon>
        <taxon>Pleosporomycetidae</taxon>
        <taxon>Pleosporales</taxon>
        <taxon>Pleosporineae</taxon>
        <taxon>Pleosporaceae</taxon>
        <taxon>Bipolaris</taxon>
    </lineage>
</organism>
<evidence type="ECO:0000313" key="3">
    <source>
        <dbReference type="Proteomes" id="UP000624244"/>
    </source>
</evidence>
<sequence length="137" mass="15065">MYYYLCHVRDLLRNTVPSPFPPPFLVIAVVAKSVILPSERCRKEKGAPQVGTQHHVHAHVKPQHPTAISCGRVHSPRRHEPASALSTATIAASSPSLTTCYPYPATTTFDLSPKIELASNKKRPQSSTKCEPFQAIL</sequence>
<accession>A0A8H5Z7C5</accession>
<dbReference type="Proteomes" id="UP000624244">
    <property type="component" value="Unassembled WGS sequence"/>
</dbReference>
<feature type="region of interest" description="Disordered" evidence="1">
    <location>
        <begin position="56"/>
        <end position="86"/>
    </location>
</feature>
<proteinExistence type="predicted"/>
<protein>
    <submittedName>
        <fullName evidence="2">Uncharacterized protein</fullName>
    </submittedName>
</protein>
<evidence type="ECO:0000313" key="2">
    <source>
        <dbReference type="EMBL" id="KAF5844943.1"/>
    </source>
</evidence>
<gene>
    <name evidence="2" type="ORF">GGP41_008848</name>
</gene>
<reference evidence="2" key="1">
    <citation type="submission" date="2019-11" db="EMBL/GenBank/DDBJ databases">
        <title>Bipolaris sorokiniana Genome sequencing.</title>
        <authorList>
            <person name="Wang H."/>
        </authorList>
    </citation>
    <scope>NUCLEOTIDE SEQUENCE</scope>
</reference>
<comment type="caution">
    <text evidence="2">The sequence shown here is derived from an EMBL/GenBank/DDBJ whole genome shotgun (WGS) entry which is preliminary data.</text>
</comment>
<evidence type="ECO:0000256" key="1">
    <source>
        <dbReference type="SAM" id="MobiDB-lite"/>
    </source>
</evidence>